<dbReference type="SUPFAM" id="SSF56112">
    <property type="entry name" value="Protein kinase-like (PK-like)"/>
    <property type="match status" value="1"/>
</dbReference>
<evidence type="ECO:0000259" key="1">
    <source>
        <dbReference type="SMART" id="SM00587"/>
    </source>
</evidence>
<dbReference type="Pfam" id="PF02958">
    <property type="entry name" value="EcKL"/>
    <property type="match status" value="1"/>
</dbReference>
<reference evidence="2" key="1">
    <citation type="submission" date="2022-01" db="EMBL/GenBank/DDBJ databases">
        <authorList>
            <person name="King R."/>
        </authorList>
    </citation>
    <scope>NUCLEOTIDE SEQUENCE</scope>
</reference>
<dbReference type="InterPro" id="IPR011009">
    <property type="entry name" value="Kinase-like_dom_sf"/>
</dbReference>
<name>A0A9P0CUE0_9CUCU</name>
<dbReference type="AlphaFoldDB" id="A0A9P0CUE0"/>
<gene>
    <name evidence="2" type="ORF">PSYICH_LOCUS6678</name>
</gene>
<dbReference type="Proteomes" id="UP001153636">
    <property type="component" value="Chromosome 2"/>
</dbReference>
<dbReference type="Gene3D" id="3.90.1200.10">
    <property type="match status" value="1"/>
</dbReference>
<organism evidence="2 3">
    <name type="scientific">Psylliodes chrysocephalus</name>
    <dbReference type="NCBI Taxonomy" id="3402493"/>
    <lineage>
        <taxon>Eukaryota</taxon>
        <taxon>Metazoa</taxon>
        <taxon>Ecdysozoa</taxon>
        <taxon>Arthropoda</taxon>
        <taxon>Hexapoda</taxon>
        <taxon>Insecta</taxon>
        <taxon>Pterygota</taxon>
        <taxon>Neoptera</taxon>
        <taxon>Endopterygota</taxon>
        <taxon>Coleoptera</taxon>
        <taxon>Polyphaga</taxon>
        <taxon>Cucujiformia</taxon>
        <taxon>Chrysomeloidea</taxon>
        <taxon>Chrysomelidae</taxon>
        <taxon>Galerucinae</taxon>
        <taxon>Alticini</taxon>
        <taxon>Psylliodes</taxon>
    </lineage>
</organism>
<sequence>MEEALPSEISEFLGNCLSDNIQNYKVILHAGNKKGEGFLGELLFVTLKNKINNKEHNLVIKQVLPCENETTIAFMSLLYINEIIFYTRIVPDLLKFQESFPEAKPFNNIAKCFGTNSVKGKEKIVLQNLKFENYNVPVKSEFVTDEMYEALFKLYGEYHALNFAFKEIQSEKFSELKTILNNNWTSFIQTPLFSSSLKNGAQHIQEVLKIRNEEEIAKQLQKYVDAADDIFKDVIDYKDSNGIFLHGDCWSNNVMFKFDESKKPEHIILLDFQLTFVGSPIFDLSYSFYSGANKETLRKLDKFLKIYYESLSEHLQQYGLKVDEIYPFEVMKQEWKRYCSFGFIMGYQILGVRNMNEDEIPDISKLLNSKEPYIYKKHQKKGNTFEESIYNLAKHMYDNDFI</sequence>
<dbReference type="InterPro" id="IPR015897">
    <property type="entry name" value="CHK_kinase-like"/>
</dbReference>
<accession>A0A9P0CUE0</accession>
<feature type="domain" description="CHK kinase-like" evidence="1">
    <location>
        <begin position="124"/>
        <end position="317"/>
    </location>
</feature>
<dbReference type="SMART" id="SM00587">
    <property type="entry name" value="CHK"/>
    <property type="match status" value="1"/>
</dbReference>
<evidence type="ECO:0000313" key="3">
    <source>
        <dbReference type="Proteomes" id="UP001153636"/>
    </source>
</evidence>
<dbReference type="PANTHER" id="PTHR11012:SF30">
    <property type="entry name" value="PROTEIN KINASE-LIKE DOMAIN-CONTAINING"/>
    <property type="match status" value="1"/>
</dbReference>
<dbReference type="OrthoDB" id="190089at2759"/>
<protein>
    <recommendedName>
        <fullName evidence="1">CHK kinase-like domain-containing protein</fullName>
    </recommendedName>
</protein>
<evidence type="ECO:0000313" key="2">
    <source>
        <dbReference type="EMBL" id="CAH1106245.1"/>
    </source>
</evidence>
<dbReference type="EMBL" id="OV651814">
    <property type="protein sequence ID" value="CAH1106245.1"/>
    <property type="molecule type" value="Genomic_DNA"/>
</dbReference>
<proteinExistence type="predicted"/>
<dbReference type="InterPro" id="IPR004119">
    <property type="entry name" value="EcKL"/>
</dbReference>
<keyword evidence="3" id="KW-1185">Reference proteome</keyword>
<dbReference type="PANTHER" id="PTHR11012">
    <property type="entry name" value="PROTEIN KINASE-LIKE DOMAIN-CONTAINING"/>
    <property type="match status" value="1"/>
</dbReference>